<dbReference type="Gene3D" id="3.90.550.10">
    <property type="entry name" value="Spore Coat Polysaccharide Biosynthesis Protein SpsA, Chain A"/>
    <property type="match status" value="1"/>
</dbReference>
<evidence type="ECO:0000256" key="1">
    <source>
        <dbReference type="ARBA" id="ARBA00006739"/>
    </source>
</evidence>
<evidence type="ECO:0000256" key="2">
    <source>
        <dbReference type="ARBA" id="ARBA00022676"/>
    </source>
</evidence>
<accession>A0A7J5URV0</accession>
<dbReference type="PANTHER" id="PTHR43685">
    <property type="entry name" value="GLYCOSYLTRANSFERASE"/>
    <property type="match status" value="1"/>
</dbReference>
<dbReference type="PANTHER" id="PTHR43685:SF5">
    <property type="entry name" value="GLYCOSYLTRANSFERASE EPSE-RELATED"/>
    <property type="match status" value="1"/>
</dbReference>
<evidence type="ECO:0000313" key="5">
    <source>
        <dbReference type="EMBL" id="KAE8764543.1"/>
    </source>
</evidence>
<reference evidence="5 6" key="1">
    <citation type="submission" date="2019-10" db="EMBL/GenBank/DDBJ databases">
        <title>Georgenia wutianyii sp. nov. and Georgenia yuyongxinii sp. nov. isolated from plateau pika (Ochotona curzoniae) in the Qinghai-Tibet plateau of China.</title>
        <authorList>
            <person name="Tian Z."/>
        </authorList>
    </citation>
    <scope>NUCLEOTIDE SEQUENCE [LARGE SCALE GENOMIC DNA]</scope>
    <source>
        <strain evidence="5 6">DSM 21501</strain>
    </source>
</reference>
<dbReference type="OrthoDB" id="7665907at2"/>
<dbReference type="Proteomes" id="UP000451860">
    <property type="component" value="Unassembled WGS sequence"/>
</dbReference>
<dbReference type="AlphaFoldDB" id="A0A7J5URV0"/>
<dbReference type="InterPro" id="IPR050834">
    <property type="entry name" value="Glycosyltransf_2"/>
</dbReference>
<keyword evidence="3 5" id="KW-0808">Transferase</keyword>
<keyword evidence="6" id="KW-1185">Reference proteome</keyword>
<evidence type="ECO:0000313" key="6">
    <source>
        <dbReference type="Proteomes" id="UP000451860"/>
    </source>
</evidence>
<dbReference type="InterPro" id="IPR001173">
    <property type="entry name" value="Glyco_trans_2-like"/>
</dbReference>
<dbReference type="Pfam" id="PF00535">
    <property type="entry name" value="Glycos_transf_2"/>
    <property type="match status" value="1"/>
</dbReference>
<organism evidence="5 6">
    <name type="scientific">Georgenia thermotolerans</name>
    <dbReference type="NCBI Taxonomy" id="527326"/>
    <lineage>
        <taxon>Bacteria</taxon>
        <taxon>Bacillati</taxon>
        <taxon>Actinomycetota</taxon>
        <taxon>Actinomycetes</taxon>
        <taxon>Micrococcales</taxon>
        <taxon>Bogoriellaceae</taxon>
        <taxon>Georgenia</taxon>
    </lineage>
</organism>
<comment type="similarity">
    <text evidence="1">Belongs to the glycosyltransferase 2 family.</text>
</comment>
<feature type="domain" description="Glycosyltransferase 2-like" evidence="4">
    <location>
        <begin position="6"/>
        <end position="127"/>
    </location>
</feature>
<proteinExistence type="inferred from homology"/>
<gene>
    <name evidence="5" type="ORF">GB883_08345</name>
</gene>
<dbReference type="EMBL" id="WHJE01000029">
    <property type="protein sequence ID" value="KAE8764543.1"/>
    <property type="molecule type" value="Genomic_DNA"/>
</dbReference>
<name>A0A7J5URV0_9MICO</name>
<sequence>MADGFSVLLPVYAGDDAGHFRQAVSSATAQQSLRPAELVVVRDGPVGEALAEVLRELKEAGPTSPAGDVPVRIVELADNQGLAVALERGLAACAHEIVARADADDISLPQRFAVQVPLVAGGLDLLGSAITEFVDDPAVPGMSRVLPAQAAEISATARFRDPFNHPSVVYRRSAVSRAGGYQHLDLLEDYWLFARMIATGARVANVPEPLVLYRVGAGAYRRRGGVRLLKAELQLQWRFRAAGFTSVPQFLRNVVVRGGYRLVPEPARRLAYRRMISPARR</sequence>
<keyword evidence="2" id="KW-0328">Glycosyltransferase</keyword>
<dbReference type="InterPro" id="IPR029044">
    <property type="entry name" value="Nucleotide-diphossugar_trans"/>
</dbReference>
<dbReference type="RefSeq" id="WP_152201568.1">
    <property type="nucleotide sequence ID" value="NZ_VUKF01000007.1"/>
</dbReference>
<evidence type="ECO:0000259" key="4">
    <source>
        <dbReference type="Pfam" id="PF00535"/>
    </source>
</evidence>
<dbReference type="SUPFAM" id="SSF53448">
    <property type="entry name" value="Nucleotide-diphospho-sugar transferases"/>
    <property type="match status" value="1"/>
</dbReference>
<dbReference type="GO" id="GO:0016757">
    <property type="term" value="F:glycosyltransferase activity"/>
    <property type="evidence" value="ECO:0007669"/>
    <property type="project" value="UniProtKB-KW"/>
</dbReference>
<comment type="caution">
    <text evidence="5">The sequence shown here is derived from an EMBL/GenBank/DDBJ whole genome shotgun (WGS) entry which is preliminary data.</text>
</comment>
<evidence type="ECO:0000256" key="3">
    <source>
        <dbReference type="ARBA" id="ARBA00022679"/>
    </source>
</evidence>
<protein>
    <submittedName>
        <fullName evidence="5">Glycosyltransferase</fullName>
    </submittedName>
</protein>